<keyword evidence="3" id="KW-1185">Reference proteome</keyword>
<feature type="transmembrane region" description="Helical" evidence="1">
    <location>
        <begin position="42"/>
        <end position="64"/>
    </location>
</feature>
<keyword evidence="1" id="KW-0812">Transmembrane</keyword>
<keyword evidence="1" id="KW-1133">Transmembrane helix</keyword>
<dbReference type="Proteomes" id="UP000825933">
    <property type="component" value="Unassembled WGS sequence"/>
</dbReference>
<evidence type="ECO:0000313" key="3">
    <source>
        <dbReference type="Proteomes" id="UP000825933"/>
    </source>
</evidence>
<proteinExistence type="predicted"/>
<organism evidence="2 3">
    <name type="scientific">Methanobacterium spitsbergense</name>
    <dbReference type="NCBI Taxonomy" id="2874285"/>
    <lineage>
        <taxon>Archaea</taxon>
        <taxon>Methanobacteriati</taxon>
        <taxon>Methanobacteriota</taxon>
        <taxon>Methanomada group</taxon>
        <taxon>Methanobacteria</taxon>
        <taxon>Methanobacteriales</taxon>
        <taxon>Methanobacteriaceae</taxon>
        <taxon>Methanobacterium</taxon>
    </lineage>
</organism>
<protein>
    <submittedName>
        <fullName evidence="2">Uncharacterized protein</fullName>
    </submittedName>
</protein>
<evidence type="ECO:0000256" key="1">
    <source>
        <dbReference type="SAM" id="Phobius"/>
    </source>
</evidence>
<dbReference type="AlphaFoldDB" id="A0A8T5V1Q3"/>
<dbReference type="EMBL" id="JAIOUQ010000007">
    <property type="protein sequence ID" value="MBZ2165781.1"/>
    <property type="molecule type" value="Genomic_DNA"/>
</dbReference>
<sequence>MNQKKLKGIVAAILTFIVVGLLAVQAMYYLKGYPPGTDMLKHQFLAAIGFLIGIIAASYVYTYVQGDDKSSWLYGDGEEEKK</sequence>
<name>A0A8T5V1Q3_9EURY</name>
<reference evidence="3" key="1">
    <citation type="journal article" date="2022" name="Microbiol. Resour. Announc.">
        <title>Draft Genome Sequence of a Methanogenic Archaeon from West Spitsbergen Permafrost.</title>
        <authorList>
            <person name="Trubitsyn V."/>
            <person name="Rivkina E."/>
            <person name="Shcherbakova V."/>
        </authorList>
    </citation>
    <scope>NUCLEOTIDE SEQUENCE [LARGE SCALE GENOMIC DNA]</scope>
    <source>
        <strain evidence="3">VT</strain>
    </source>
</reference>
<accession>A0A8T5V1Q3</accession>
<comment type="caution">
    <text evidence="2">The sequence shown here is derived from an EMBL/GenBank/DDBJ whole genome shotgun (WGS) entry which is preliminary data.</text>
</comment>
<dbReference type="RefSeq" id="WP_223791368.1">
    <property type="nucleotide sequence ID" value="NZ_JAIOUQ010000007.1"/>
</dbReference>
<gene>
    <name evidence="2" type="ORF">K8N75_06985</name>
</gene>
<feature type="transmembrane region" description="Helical" evidence="1">
    <location>
        <begin position="9"/>
        <end position="30"/>
    </location>
</feature>
<evidence type="ECO:0000313" key="2">
    <source>
        <dbReference type="EMBL" id="MBZ2165781.1"/>
    </source>
</evidence>
<keyword evidence="1" id="KW-0472">Membrane</keyword>